<comment type="subcellular location">
    <subcellularLocation>
        <location evidence="3">Cytoplasm</location>
    </subcellularLocation>
    <subcellularLocation>
        <location evidence="2">Nucleus</location>
    </subcellularLocation>
</comment>
<evidence type="ECO:0000313" key="10">
    <source>
        <dbReference type="EMBL" id="OSC98755.1"/>
    </source>
</evidence>
<protein>
    <recommendedName>
        <fullName evidence="5">Restriction of telomere capping protein 4</fullName>
    </recommendedName>
</protein>
<dbReference type="OrthoDB" id="128308at2759"/>
<organism evidence="10 11">
    <name type="scientific">Trametes coccinea (strain BRFM310)</name>
    <name type="common">Pycnoporus coccineus</name>
    <dbReference type="NCBI Taxonomy" id="1353009"/>
    <lineage>
        <taxon>Eukaryota</taxon>
        <taxon>Fungi</taxon>
        <taxon>Dikarya</taxon>
        <taxon>Basidiomycota</taxon>
        <taxon>Agaricomycotina</taxon>
        <taxon>Agaricomycetes</taxon>
        <taxon>Polyporales</taxon>
        <taxon>Polyporaceae</taxon>
        <taxon>Trametes</taxon>
    </lineage>
</organism>
<feature type="region of interest" description="Disordered" evidence="8">
    <location>
        <begin position="697"/>
        <end position="769"/>
    </location>
</feature>
<dbReference type="EMBL" id="KZ084135">
    <property type="protein sequence ID" value="OSC98755.1"/>
    <property type="molecule type" value="Genomic_DNA"/>
</dbReference>
<dbReference type="AlphaFoldDB" id="A0A1Y2IC93"/>
<keyword evidence="11" id="KW-1185">Reference proteome</keyword>
<feature type="compositionally biased region" description="Polar residues" evidence="8">
    <location>
        <begin position="705"/>
        <end position="723"/>
    </location>
</feature>
<dbReference type="GO" id="GO:0005634">
    <property type="term" value="C:nucleus"/>
    <property type="evidence" value="ECO:0007669"/>
    <property type="project" value="UniProtKB-SubCell"/>
</dbReference>
<keyword evidence="7" id="KW-0539">Nucleus</keyword>
<evidence type="ECO:0000256" key="8">
    <source>
        <dbReference type="SAM" id="MobiDB-lite"/>
    </source>
</evidence>
<evidence type="ECO:0000256" key="2">
    <source>
        <dbReference type="ARBA" id="ARBA00004123"/>
    </source>
</evidence>
<feature type="region of interest" description="Disordered" evidence="8">
    <location>
        <begin position="221"/>
        <end position="290"/>
    </location>
</feature>
<feature type="region of interest" description="Disordered" evidence="8">
    <location>
        <begin position="168"/>
        <end position="206"/>
    </location>
</feature>
<gene>
    <name evidence="10" type="ORF">PYCCODRAFT_1427689</name>
</gene>
<keyword evidence="6" id="KW-0963">Cytoplasm</keyword>
<dbReference type="InterPro" id="IPR028094">
    <property type="entry name" value="RTC4_C"/>
</dbReference>
<comment type="function">
    <text evidence="1">May be involved in a process influencing telomere capping.</text>
</comment>
<feature type="domain" description="Restriction of telomere capping protein 4 C-terminal" evidence="9">
    <location>
        <begin position="905"/>
        <end position="1005"/>
    </location>
</feature>
<dbReference type="Pfam" id="PF14474">
    <property type="entry name" value="RTC4"/>
    <property type="match status" value="1"/>
</dbReference>
<dbReference type="Proteomes" id="UP000193067">
    <property type="component" value="Unassembled WGS sequence"/>
</dbReference>
<evidence type="ECO:0000256" key="7">
    <source>
        <dbReference type="ARBA" id="ARBA00023242"/>
    </source>
</evidence>
<evidence type="ECO:0000313" key="11">
    <source>
        <dbReference type="Proteomes" id="UP000193067"/>
    </source>
</evidence>
<evidence type="ECO:0000256" key="5">
    <source>
        <dbReference type="ARBA" id="ARBA00015162"/>
    </source>
</evidence>
<dbReference type="PANTHER" id="PTHR41391:SF1">
    <property type="entry name" value="RESTRICTION OF TELOMERE CAPPING PROTEIN 4"/>
    <property type="match status" value="1"/>
</dbReference>
<proteinExistence type="inferred from homology"/>
<evidence type="ECO:0000256" key="6">
    <source>
        <dbReference type="ARBA" id="ARBA00022490"/>
    </source>
</evidence>
<dbReference type="InterPro" id="IPR039024">
    <property type="entry name" value="RTC4"/>
</dbReference>
<evidence type="ECO:0000259" key="9">
    <source>
        <dbReference type="Pfam" id="PF14474"/>
    </source>
</evidence>
<name>A0A1Y2IC93_TRAC3</name>
<reference evidence="10 11" key="1">
    <citation type="journal article" date="2015" name="Biotechnol. Biofuels">
        <title>Enhanced degradation of softwood versus hardwood by the white-rot fungus Pycnoporus coccineus.</title>
        <authorList>
            <person name="Couturier M."/>
            <person name="Navarro D."/>
            <person name="Chevret D."/>
            <person name="Henrissat B."/>
            <person name="Piumi F."/>
            <person name="Ruiz-Duenas F.J."/>
            <person name="Martinez A.T."/>
            <person name="Grigoriev I.V."/>
            <person name="Riley R."/>
            <person name="Lipzen A."/>
            <person name="Berrin J.G."/>
            <person name="Master E.R."/>
            <person name="Rosso M.N."/>
        </authorList>
    </citation>
    <scope>NUCLEOTIDE SEQUENCE [LARGE SCALE GENOMIC DNA]</scope>
    <source>
        <strain evidence="10 11">BRFM310</strain>
    </source>
</reference>
<dbReference type="GO" id="GO:0005737">
    <property type="term" value="C:cytoplasm"/>
    <property type="evidence" value="ECO:0007669"/>
    <property type="project" value="UniProtKB-SubCell"/>
</dbReference>
<comment type="similarity">
    <text evidence="4">Belongs to the RTC4 family.</text>
</comment>
<evidence type="ECO:0000256" key="1">
    <source>
        <dbReference type="ARBA" id="ARBA00002738"/>
    </source>
</evidence>
<accession>A0A1Y2IC93</accession>
<evidence type="ECO:0000256" key="4">
    <source>
        <dbReference type="ARBA" id="ARBA00009461"/>
    </source>
</evidence>
<sequence>MSGQPVEARHPDPIVQPIEKCPVCPQRMGELRVHTGSSDAQHRGKLVQTCDDVQQCHYTVYHTPAYPMSDARHLLERIKARLINPNAYPTHFLPEGAVLRLAPPVLPTPTSLGPIECANPDCVTKSNKRTSGNRDCVGHFCKSCCIKDSDRARATHDLRLYCKTHKTPGYEGDVTAPQPGVGSVHHPIQSVPHVPAPTPSQSVDSEAAVNISSIARSAETATTAPAIAHTQASSSSVRVHSPNRPAGGNGASAASMVIPSRPDVAPLPGRPVSPAGPSTPRKNTGRSLARPLGPLWSDAARDADIKQAAEVTQKAETQQMEFESKRTVTFVIWYKDNTPPAYYPKFVPTHPKVRLRMVGQLTAHLHLTSESLIQWLQPHEARWSCGDIDSIIDIDSSNRLLLRIPPDPFTEWTCPKLEDEVQLLSRRALKRGGSSLVSPMKKIPRVMDMMSSVATMAPHDSMLSFSQLLRNAALEKSEVANTGTTSLAMAGSNLLPIPTTLPNSNPETGPVHIPKATIYPSVNHPASLPTLPQSSSALSPSTVSTSRGLIARTPSSEPFGHDDLPVSAEVLPKPGPLAPGPSVRKWPSEYYVQEIAQGFKAMKQLADCDTRKKQTQSQRFERVFVGVRFKRSTFNDNFRLWMNAPAQIQDMFQSYGRSDAGLWKRFVAALKDYSSGDEDEPQDAGQQLRHFAILTAPNHSRSDDSQTPPTSLSIATGTRSATPTGFPAPAVLQPGPTRYRSPPSLAPSEPVLMPSLWQPAPTSSRRTPQLEPYDSELEYVDAPPQARGRSLAPWPLEGLIPALPGARLCPYCDEDIDFEHSDTLKKMAEMVEAVSYPAPTLENPEHRAVRHWTDSFDYCEQHQFERDIQPLAQLRGWPDPIDFSLLWRRLHELRPQLKQIASSIESSHFYKEFKSITLKGKARRERILDDQTMGYYGGVGYHITHMILMHFFPVDIANRFSDLDYDSVLANVLLQEAAVLLIQADLQIVRAGAITTLDESRTYGRHRYPGNHNNDRDVHEVMVKIARIKKYPEALFTEYSATDSKLDFLDWFNERQLHSVSTGLNHTSESSTGRPPQIKMETNDVEECVDQRAEHYTFAVMVENDREILVLDD</sequence>
<dbReference type="PANTHER" id="PTHR41391">
    <property type="entry name" value="RESTRICTION OF TELOMERE CAPPING PROTEIN 4"/>
    <property type="match status" value="1"/>
</dbReference>
<evidence type="ECO:0000256" key="3">
    <source>
        <dbReference type="ARBA" id="ARBA00004496"/>
    </source>
</evidence>